<evidence type="ECO:0000256" key="4">
    <source>
        <dbReference type="ARBA" id="ARBA00022842"/>
    </source>
</evidence>
<dbReference type="GO" id="GO:0019213">
    <property type="term" value="F:deacetylase activity"/>
    <property type="evidence" value="ECO:0007669"/>
    <property type="project" value="TreeGrafter"/>
</dbReference>
<dbReference type="OrthoDB" id="5295855at2"/>
<comment type="caution">
    <text evidence="6">The sequence shown here is derived from an EMBL/GenBank/DDBJ whole genome shotgun (WGS) entry which is preliminary data.</text>
</comment>
<organism evidence="6 7">
    <name type="scientific">Melaminivora alkalimesophila</name>
    <dbReference type="NCBI Taxonomy" id="1165852"/>
    <lineage>
        <taxon>Bacteria</taxon>
        <taxon>Pseudomonadati</taxon>
        <taxon>Pseudomonadota</taxon>
        <taxon>Betaproteobacteria</taxon>
        <taxon>Burkholderiales</taxon>
        <taxon>Comamonadaceae</taxon>
        <taxon>Melaminivora</taxon>
    </lineage>
</organism>
<dbReference type="GO" id="GO:0016787">
    <property type="term" value="F:hydrolase activity"/>
    <property type="evidence" value="ECO:0007669"/>
    <property type="project" value="UniProtKB-KW"/>
</dbReference>
<evidence type="ECO:0000313" key="6">
    <source>
        <dbReference type="EMBL" id="PWW45869.1"/>
    </source>
</evidence>
<evidence type="ECO:0000256" key="3">
    <source>
        <dbReference type="ARBA" id="ARBA00022801"/>
    </source>
</evidence>
<dbReference type="GO" id="GO:0046872">
    <property type="term" value="F:metal ion binding"/>
    <property type="evidence" value="ECO:0007669"/>
    <property type="project" value="UniProtKB-KW"/>
</dbReference>
<gene>
    <name evidence="6" type="ORF">DFR36_10571</name>
</gene>
<keyword evidence="4" id="KW-0460">Magnesium</keyword>
<evidence type="ECO:0000313" key="7">
    <source>
        <dbReference type="Proteomes" id="UP000246483"/>
    </source>
</evidence>
<sequence length="286" mass="30819">MTAGDVADEGVRSIVLCADDYALHPAVDEAVCRLAAQGRLSATSCMATSPRWREAAAALQGLRPGLAAGLHLNLTEAHGGAVEARTLGQVLRQAYLRGLPRAQLQAALRAQLDAFEQALGTPPDFLDGHQHVHQLPGVRELVEAELQRRYALHERPWLRSTVPAGGLWRTPKAAALALLGGWSATRRWRAAGLQANRGFAGVYGFDAPDVAAYRAHMRRWLAHLAPGGVLMCHPAVALLSQDAIGHQRPVEFAYLASEAFAQDLEEAGRAIHRGPRLPVHPGRDGR</sequence>
<dbReference type="AlphaFoldDB" id="A0A317REK2"/>
<dbReference type="Proteomes" id="UP000246483">
    <property type="component" value="Unassembled WGS sequence"/>
</dbReference>
<evidence type="ECO:0000256" key="2">
    <source>
        <dbReference type="ARBA" id="ARBA00022723"/>
    </source>
</evidence>
<dbReference type="EMBL" id="QGUB01000005">
    <property type="protein sequence ID" value="PWW45869.1"/>
    <property type="molecule type" value="Genomic_DNA"/>
</dbReference>
<dbReference type="Pfam" id="PF04794">
    <property type="entry name" value="YdjC"/>
    <property type="match status" value="1"/>
</dbReference>
<dbReference type="CDD" id="cd10807">
    <property type="entry name" value="YdjC_like_3"/>
    <property type="match status" value="1"/>
</dbReference>
<keyword evidence="2" id="KW-0479">Metal-binding</keyword>
<evidence type="ECO:0000256" key="1">
    <source>
        <dbReference type="ARBA" id="ARBA00001946"/>
    </source>
</evidence>
<dbReference type="PANTHER" id="PTHR31609:SF1">
    <property type="entry name" value="CARBOHYDRATE DEACETYLASE"/>
    <property type="match status" value="1"/>
</dbReference>
<dbReference type="PANTHER" id="PTHR31609">
    <property type="entry name" value="YDJC DEACETYLASE FAMILY MEMBER"/>
    <property type="match status" value="1"/>
</dbReference>
<dbReference type="InterPro" id="IPR011330">
    <property type="entry name" value="Glyco_hydro/deAcase_b/a-brl"/>
</dbReference>
<dbReference type="GO" id="GO:0005975">
    <property type="term" value="P:carbohydrate metabolic process"/>
    <property type="evidence" value="ECO:0007669"/>
    <property type="project" value="InterPro"/>
</dbReference>
<name>A0A317REK2_9BURK</name>
<comment type="cofactor">
    <cofactor evidence="1">
        <name>Mg(2+)</name>
        <dbReference type="ChEBI" id="CHEBI:18420"/>
    </cofactor>
</comment>
<reference evidence="6 7" key="1">
    <citation type="submission" date="2018-05" db="EMBL/GenBank/DDBJ databases">
        <title>Genomic Encyclopedia of Type Strains, Phase IV (KMG-IV): sequencing the most valuable type-strain genomes for metagenomic binning, comparative biology and taxonomic classification.</title>
        <authorList>
            <person name="Goeker M."/>
        </authorList>
    </citation>
    <scope>NUCLEOTIDE SEQUENCE [LARGE SCALE GENOMIC DNA]</scope>
    <source>
        <strain evidence="6 7">DSM 26006</strain>
    </source>
</reference>
<dbReference type="SUPFAM" id="SSF88713">
    <property type="entry name" value="Glycoside hydrolase/deacetylase"/>
    <property type="match status" value="1"/>
</dbReference>
<dbReference type="RefSeq" id="WP_019374397.1">
    <property type="nucleotide sequence ID" value="NZ_ALEE01000524.1"/>
</dbReference>
<evidence type="ECO:0000256" key="5">
    <source>
        <dbReference type="ARBA" id="ARBA00023277"/>
    </source>
</evidence>
<dbReference type="Gene3D" id="3.20.20.370">
    <property type="entry name" value="Glycoside hydrolase/deacetylase"/>
    <property type="match status" value="1"/>
</dbReference>
<keyword evidence="7" id="KW-1185">Reference proteome</keyword>
<accession>A0A317REK2</accession>
<keyword evidence="5" id="KW-0119">Carbohydrate metabolism</keyword>
<dbReference type="InterPro" id="IPR006879">
    <property type="entry name" value="YdjC-like"/>
</dbReference>
<proteinExistence type="predicted"/>
<protein>
    <submittedName>
        <fullName evidence="6">Uncharacterized protein</fullName>
    </submittedName>
</protein>
<keyword evidence="3" id="KW-0378">Hydrolase</keyword>